<dbReference type="Proteomes" id="UP001060919">
    <property type="component" value="Chromosome"/>
</dbReference>
<dbReference type="KEGG" id="aup:AsAng_0037890"/>
<proteinExistence type="predicted"/>
<reference evidence="1" key="1">
    <citation type="submission" date="2022-09" db="EMBL/GenBank/DDBJ databases">
        <title>Aureispira anguillicida sp. nov., isolated from Leptocephalus of Japanese eel Anguilla japonica.</title>
        <authorList>
            <person name="Yuasa K."/>
            <person name="Mekata T."/>
            <person name="Ikunari K."/>
        </authorList>
    </citation>
    <scope>NUCLEOTIDE SEQUENCE</scope>
    <source>
        <strain evidence="1">EL160426</strain>
    </source>
</reference>
<evidence type="ECO:0000313" key="2">
    <source>
        <dbReference type="Proteomes" id="UP001060919"/>
    </source>
</evidence>
<sequence length="40" mass="4829">MFFEILRHLGENKAQTHFLLFQNEKTGLKMPVFCDRVLYL</sequence>
<gene>
    <name evidence="1" type="ORF">AsAng_0037890</name>
</gene>
<accession>A0A916DVE5</accession>
<name>A0A916DVE5_9BACT</name>
<evidence type="ECO:0000313" key="1">
    <source>
        <dbReference type="EMBL" id="BDS13061.1"/>
    </source>
</evidence>
<organism evidence="1 2">
    <name type="scientific">Aureispira anguillae</name>
    <dbReference type="NCBI Taxonomy" id="2864201"/>
    <lineage>
        <taxon>Bacteria</taxon>
        <taxon>Pseudomonadati</taxon>
        <taxon>Bacteroidota</taxon>
        <taxon>Saprospiria</taxon>
        <taxon>Saprospirales</taxon>
        <taxon>Saprospiraceae</taxon>
        <taxon>Aureispira</taxon>
    </lineage>
</organism>
<dbReference type="EMBL" id="AP026867">
    <property type="protein sequence ID" value="BDS13061.1"/>
    <property type="molecule type" value="Genomic_DNA"/>
</dbReference>
<dbReference type="AlphaFoldDB" id="A0A916DVE5"/>
<keyword evidence="2" id="KW-1185">Reference proteome</keyword>
<protein>
    <submittedName>
        <fullName evidence="1">Uncharacterized protein</fullName>
    </submittedName>
</protein>